<feature type="chain" id="PRO_5036292799" description="Lipoprotein" evidence="1">
    <location>
        <begin position="20"/>
        <end position="128"/>
    </location>
</feature>
<evidence type="ECO:0000313" key="5">
    <source>
        <dbReference type="Proteomes" id="UP000305874"/>
    </source>
</evidence>
<keyword evidence="1" id="KW-0732">Signal</keyword>
<reference evidence="3 5" key="2">
    <citation type="submission" date="2017-12" db="EMBL/GenBank/DDBJ databases">
        <authorList>
            <person name="Paulsen S."/>
            <person name="Gram L.K."/>
        </authorList>
    </citation>
    <scope>NUCLEOTIDE SEQUENCE [LARGE SCALE GENOMIC DNA]</scope>
    <source>
        <strain evidence="3 5">S2897</strain>
    </source>
</reference>
<protein>
    <recommendedName>
        <fullName evidence="6">Lipoprotein</fullName>
    </recommendedName>
</protein>
<sequence>MRHTLVIALVALFTLSACKTTVPVRDFPYNAIPMAQSQNHSDKDIEKAIIKACLQLGWQCAAKSEGVVAAVLNIRTHQLTVDINYTPSQFSVEYVDSVNLRYDGKKIHRQYVNWVNNLIRHIQAELVV</sequence>
<dbReference type="PROSITE" id="PS51257">
    <property type="entry name" value="PROKAR_LIPOPROTEIN"/>
    <property type="match status" value="1"/>
</dbReference>
<keyword evidence="4" id="KW-1185">Reference proteome</keyword>
<organism evidence="2 4">
    <name type="scientific">Pseudoalteromonas ruthenica</name>
    <dbReference type="NCBI Taxonomy" id="151081"/>
    <lineage>
        <taxon>Bacteria</taxon>
        <taxon>Pseudomonadati</taxon>
        <taxon>Pseudomonadota</taxon>
        <taxon>Gammaproteobacteria</taxon>
        <taxon>Alteromonadales</taxon>
        <taxon>Pseudoalteromonadaceae</taxon>
        <taxon>Pseudoalteromonas</taxon>
    </lineage>
</organism>
<reference evidence="5" key="3">
    <citation type="submission" date="2019-06" db="EMBL/GenBank/DDBJ databases">
        <title>Co-occurence of chitin degradation, pigmentation and bioactivity in marine Pseudoalteromonas.</title>
        <authorList>
            <person name="Sonnenschein E.C."/>
            <person name="Bech P.K."/>
        </authorList>
    </citation>
    <scope>NUCLEOTIDE SEQUENCE [LARGE SCALE GENOMIC DNA]</scope>
    <source>
        <strain evidence="5">S2897</strain>
    </source>
</reference>
<dbReference type="EMBL" id="PNCG01000005">
    <property type="protein sequence ID" value="TMP87589.1"/>
    <property type="molecule type" value="Genomic_DNA"/>
</dbReference>
<feature type="signal peptide" evidence="1">
    <location>
        <begin position="1"/>
        <end position="19"/>
    </location>
</feature>
<evidence type="ECO:0000256" key="1">
    <source>
        <dbReference type="SAM" id="SignalP"/>
    </source>
</evidence>
<evidence type="ECO:0000313" key="3">
    <source>
        <dbReference type="EMBL" id="TMP87589.1"/>
    </source>
</evidence>
<gene>
    <name evidence="3" type="ORF">CWC05_06955</name>
    <name evidence="2" type="ORF">TW72_14520</name>
</gene>
<evidence type="ECO:0008006" key="6">
    <source>
        <dbReference type="Google" id="ProtNLM"/>
    </source>
</evidence>
<dbReference type="EMBL" id="JXXZ01000012">
    <property type="protein sequence ID" value="KJY97514.1"/>
    <property type="molecule type" value="Genomic_DNA"/>
</dbReference>
<evidence type="ECO:0000313" key="4">
    <source>
        <dbReference type="Proteomes" id="UP000033664"/>
    </source>
</evidence>
<dbReference type="AlphaFoldDB" id="A0A0F4PQX3"/>
<dbReference type="GeneID" id="58229711"/>
<dbReference type="OrthoDB" id="9815328at2"/>
<accession>A0A0F4PQX3</accession>
<dbReference type="Proteomes" id="UP000033664">
    <property type="component" value="Unassembled WGS sequence"/>
</dbReference>
<proteinExistence type="predicted"/>
<dbReference type="eggNOG" id="ENOG50330UM">
    <property type="taxonomic scope" value="Bacteria"/>
</dbReference>
<comment type="caution">
    <text evidence="2">The sequence shown here is derived from an EMBL/GenBank/DDBJ whole genome shotgun (WGS) entry which is preliminary data.</text>
</comment>
<reference evidence="3" key="4">
    <citation type="submission" date="2019-09" db="EMBL/GenBank/DDBJ databases">
        <title>Co-occurence of chitin degradation, pigmentation and bioactivity in marine Pseudoalteromonas.</title>
        <authorList>
            <person name="Sonnenschein E.C."/>
            <person name="Bech P.K."/>
        </authorList>
    </citation>
    <scope>NUCLEOTIDE SEQUENCE</scope>
    <source>
        <strain evidence="3">S2897</strain>
    </source>
</reference>
<name>A0A0F4PQX3_9GAMM</name>
<dbReference type="Proteomes" id="UP000305874">
    <property type="component" value="Unassembled WGS sequence"/>
</dbReference>
<reference evidence="2 4" key="1">
    <citation type="journal article" date="2015" name="BMC Genomics">
        <title>Genome mining reveals unlocked bioactive potential of marine Gram-negative bacteria.</title>
        <authorList>
            <person name="Machado H."/>
            <person name="Sonnenschein E.C."/>
            <person name="Melchiorsen J."/>
            <person name="Gram L."/>
        </authorList>
    </citation>
    <scope>NUCLEOTIDE SEQUENCE [LARGE SCALE GENOMIC DNA]</scope>
    <source>
        <strain evidence="2 4">S3137</strain>
    </source>
</reference>
<evidence type="ECO:0000313" key="2">
    <source>
        <dbReference type="EMBL" id="KJY97514.1"/>
    </source>
</evidence>
<dbReference type="RefSeq" id="WP_045978237.1">
    <property type="nucleotide sequence ID" value="NZ_CP023396.1"/>
</dbReference>
<dbReference type="STRING" id="151081.TW72_14520"/>
<dbReference type="PATRIC" id="fig|151081.8.peg.315"/>